<organism evidence="2 3">
    <name type="scientific">Pomacea canaliculata</name>
    <name type="common">Golden apple snail</name>
    <dbReference type="NCBI Taxonomy" id="400727"/>
    <lineage>
        <taxon>Eukaryota</taxon>
        <taxon>Metazoa</taxon>
        <taxon>Spiralia</taxon>
        <taxon>Lophotrochozoa</taxon>
        <taxon>Mollusca</taxon>
        <taxon>Gastropoda</taxon>
        <taxon>Caenogastropoda</taxon>
        <taxon>Architaenioglossa</taxon>
        <taxon>Ampullarioidea</taxon>
        <taxon>Ampullariidae</taxon>
        <taxon>Pomacea</taxon>
    </lineage>
</organism>
<sequence length="428" mass="48035">MRRNIISLLALLRLSVAIDGATDSVDDTGRQLFGTEDKTKTSSLLQDYTEDVVYTDTSDSSRVWSRDSLHYRDSVVKTSSSTEIPTVVYGQNETFGRLEPVDVDLLTCVIRSQTHQVKGSEGSISMSLRPTSDTGQDQTFVNFCNVELTVPPGMVAYVNVSHTREECIECIRLILRDDAGSLLFYASPNYLPEIFYTYSRSLKILVKIISLSSTFHLLLNFSAVPETSRPQLLVNFTSPNTGYVETPNVDFTPYTNFRVHLVAPLNHIVVISFDDIDSAYTCLSRFPDHVTFRTKSSYREYSICSLEMNGDLDFYPDSSRIFVGVRFAPSSLPPIYRKSWMWCDETIAHVLELTNLGLRNPNDNCVVTTSYSMRSVLLRGHLTVTSCEQTLPVSYHLCEIQGTPSMYPALQAPDVHVTQPTSRLSKVG</sequence>
<keyword evidence="1" id="KW-0732">Signal</keyword>
<reference evidence="2 3" key="1">
    <citation type="submission" date="2018-04" db="EMBL/GenBank/DDBJ databases">
        <title>The genome of golden apple snail Pomacea canaliculata provides insight into stress tolerance and invasive adaptation.</title>
        <authorList>
            <person name="Liu C."/>
            <person name="Liu B."/>
            <person name="Ren Y."/>
            <person name="Zhang Y."/>
            <person name="Wang H."/>
            <person name="Li S."/>
            <person name="Jiang F."/>
            <person name="Yin L."/>
            <person name="Zhang G."/>
            <person name="Qian W."/>
            <person name="Fan W."/>
        </authorList>
    </citation>
    <scope>NUCLEOTIDE SEQUENCE [LARGE SCALE GENOMIC DNA]</scope>
    <source>
        <strain evidence="2">SZHN2017</strain>
        <tissue evidence="2">Muscle</tissue>
    </source>
</reference>
<evidence type="ECO:0000313" key="2">
    <source>
        <dbReference type="EMBL" id="PVD18467.1"/>
    </source>
</evidence>
<keyword evidence="3" id="KW-1185">Reference proteome</keyword>
<gene>
    <name evidence="2" type="ORF">C0Q70_21016</name>
</gene>
<dbReference type="Proteomes" id="UP000245119">
    <property type="component" value="Linkage Group LG14"/>
</dbReference>
<name>A0A2T7NBC7_POMCA</name>
<feature type="signal peptide" evidence="1">
    <location>
        <begin position="1"/>
        <end position="20"/>
    </location>
</feature>
<evidence type="ECO:0008006" key="4">
    <source>
        <dbReference type="Google" id="ProtNLM"/>
    </source>
</evidence>
<dbReference type="OrthoDB" id="1056777at2759"/>
<dbReference type="EMBL" id="PZQS01000014">
    <property type="protein sequence ID" value="PVD18467.1"/>
    <property type="molecule type" value="Genomic_DNA"/>
</dbReference>
<proteinExistence type="predicted"/>
<comment type="caution">
    <text evidence="2">The sequence shown here is derived from an EMBL/GenBank/DDBJ whole genome shotgun (WGS) entry which is preliminary data.</text>
</comment>
<protein>
    <recommendedName>
        <fullName evidence="4">CUB domain-containing protein</fullName>
    </recommendedName>
</protein>
<dbReference type="AlphaFoldDB" id="A0A2T7NBC7"/>
<feature type="chain" id="PRO_5015396446" description="CUB domain-containing protein" evidence="1">
    <location>
        <begin position="21"/>
        <end position="428"/>
    </location>
</feature>
<evidence type="ECO:0000256" key="1">
    <source>
        <dbReference type="SAM" id="SignalP"/>
    </source>
</evidence>
<accession>A0A2T7NBC7</accession>
<evidence type="ECO:0000313" key="3">
    <source>
        <dbReference type="Proteomes" id="UP000245119"/>
    </source>
</evidence>